<reference evidence="2" key="1">
    <citation type="journal article" date="2011" name="Genome Biol.">
        <title>Comparative genomics of the social amoebae Dictyostelium discoideum and Dictyostelium purpureum.</title>
        <authorList>
            <consortium name="US DOE Joint Genome Institute (JGI-PGF)"/>
            <person name="Sucgang R."/>
            <person name="Kuo A."/>
            <person name="Tian X."/>
            <person name="Salerno W."/>
            <person name="Parikh A."/>
            <person name="Feasley C.L."/>
            <person name="Dalin E."/>
            <person name="Tu H."/>
            <person name="Huang E."/>
            <person name="Barry K."/>
            <person name="Lindquist E."/>
            <person name="Shapiro H."/>
            <person name="Bruce D."/>
            <person name="Schmutz J."/>
            <person name="Salamov A."/>
            <person name="Fey P."/>
            <person name="Gaudet P."/>
            <person name="Anjard C."/>
            <person name="Babu M.M."/>
            <person name="Basu S."/>
            <person name="Bushmanova Y."/>
            <person name="van der Wel H."/>
            <person name="Katoh-Kurasawa M."/>
            <person name="Dinh C."/>
            <person name="Coutinho P.M."/>
            <person name="Saito T."/>
            <person name="Elias M."/>
            <person name="Schaap P."/>
            <person name="Kay R.R."/>
            <person name="Henrissat B."/>
            <person name="Eichinger L."/>
            <person name="Rivero F."/>
            <person name="Putnam N.H."/>
            <person name="West C.M."/>
            <person name="Loomis W.F."/>
            <person name="Chisholm R.L."/>
            <person name="Shaulsky G."/>
            <person name="Strassmann J.E."/>
            <person name="Queller D.C."/>
            <person name="Kuspa A."/>
            <person name="Grigoriev I.V."/>
        </authorList>
    </citation>
    <scope>NUCLEOTIDE SEQUENCE [LARGE SCALE GENOMIC DNA]</scope>
    <source>
        <strain evidence="2">QSDP1</strain>
    </source>
</reference>
<evidence type="ECO:0000313" key="2">
    <source>
        <dbReference type="Proteomes" id="UP000001064"/>
    </source>
</evidence>
<dbReference type="RefSeq" id="XP_003292783.1">
    <property type="nucleotide sequence ID" value="XM_003292735.1"/>
</dbReference>
<dbReference type="EMBL" id="GL871308">
    <property type="protein sequence ID" value="EGC30685.1"/>
    <property type="molecule type" value="Genomic_DNA"/>
</dbReference>
<evidence type="ECO:0000313" key="1">
    <source>
        <dbReference type="EMBL" id="EGC30685.1"/>
    </source>
</evidence>
<gene>
    <name evidence="1" type="ORF">DICPUDRAFT_157550</name>
</gene>
<dbReference type="Proteomes" id="UP000001064">
    <property type="component" value="Unassembled WGS sequence"/>
</dbReference>
<proteinExistence type="predicted"/>
<accession>F0ZZE6</accession>
<organism evidence="1 2">
    <name type="scientific">Dictyostelium purpureum</name>
    <name type="common">Slime mold</name>
    <dbReference type="NCBI Taxonomy" id="5786"/>
    <lineage>
        <taxon>Eukaryota</taxon>
        <taxon>Amoebozoa</taxon>
        <taxon>Evosea</taxon>
        <taxon>Eumycetozoa</taxon>
        <taxon>Dictyostelia</taxon>
        <taxon>Dictyosteliales</taxon>
        <taxon>Dictyosteliaceae</taxon>
        <taxon>Dictyostelium</taxon>
    </lineage>
</organism>
<dbReference type="GeneID" id="10508887"/>
<protein>
    <submittedName>
        <fullName evidence="1">Uncharacterized protein</fullName>
    </submittedName>
</protein>
<dbReference type="AlphaFoldDB" id="F0ZZE6"/>
<dbReference type="VEuPathDB" id="AmoebaDB:DICPUDRAFT_157550"/>
<dbReference type="InParanoid" id="F0ZZE6"/>
<dbReference type="KEGG" id="dpp:DICPUDRAFT_157550"/>
<keyword evidence="2" id="KW-1185">Reference proteome</keyword>
<name>F0ZZE6_DICPU</name>
<sequence>MADLLKVYLRYILMVKLSNRGTFSDGEDFDGDSVKYHDDMWTAFNESYTKDAHAVEVSMVLFVVDLNIAKLFSQFRNRLAHPTNNTMTSINDTLNKLKQREAELTEMDLWD</sequence>